<keyword evidence="4 6" id="KW-0689">Ribosomal protein</keyword>
<evidence type="ECO:0000256" key="1">
    <source>
        <dbReference type="ARBA" id="ARBA00006700"/>
    </source>
</evidence>
<dbReference type="NCBIfam" id="NF004363">
    <property type="entry name" value="PRK05738.2-4"/>
    <property type="match status" value="1"/>
</dbReference>
<dbReference type="GO" id="GO:0005840">
    <property type="term" value="C:ribosome"/>
    <property type="evidence" value="ECO:0007669"/>
    <property type="project" value="UniProtKB-KW"/>
</dbReference>
<evidence type="ECO:0000256" key="2">
    <source>
        <dbReference type="ARBA" id="ARBA00022730"/>
    </source>
</evidence>
<keyword evidence="5 6" id="KW-0687">Ribonucleoprotein</keyword>
<name>A0A1F4VE09_UNCKA</name>
<organism evidence="8 9">
    <name type="scientific">candidate division WWE3 bacterium RIFCSPLOWO2_01_FULL_41_18</name>
    <dbReference type="NCBI Taxonomy" id="1802625"/>
    <lineage>
        <taxon>Bacteria</taxon>
        <taxon>Katanobacteria</taxon>
    </lineage>
</organism>
<dbReference type="HAMAP" id="MF_01369_B">
    <property type="entry name" value="Ribosomal_uL23_B"/>
    <property type="match status" value="1"/>
</dbReference>
<evidence type="ECO:0000313" key="8">
    <source>
        <dbReference type="EMBL" id="OGC55170.1"/>
    </source>
</evidence>
<comment type="subunit">
    <text evidence="6">Part of the 50S ribosomal subunit. Contacts protein L29, and trigger factor when it is bound to the ribosome.</text>
</comment>
<dbReference type="Gene3D" id="3.30.70.330">
    <property type="match status" value="1"/>
</dbReference>
<keyword evidence="3 6" id="KW-0694">RNA-binding</keyword>
<evidence type="ECO:0000256" key="3">
    <source>
        <dbReference type="ARBA" id="ARBA00022884"/>
    </source>
</evidence>
<dbReference type="InterPro" id="IPR001014">
    <property type="entry name" value="Ribosomal_uL23_CS"/>
</dbReference>
<dbReference type="Proteomes" id="UP000176504">
    <property type="component" value="Unassembled WGS sequence"/>
</dbReference>
<dbReference type="Pfam" id="PF00276">
    <property type="entry name" value="Ribosomal_L23"/>
    <property type="match status" value="1"/>
</dbReference>
<dbReference type="GO" id="GO:0003735">
    <property type="term" value="F:structural constituent of ribosome"/>
    <property type="evidence" value="ECO:0007669"/>
    <property type="project" value="InterPro"/>
</dbReference>
<dbReference type="PROSITE" id="PS00050">
    <property type="entry name" value="RIBOSOMAL_L23"/>
    <property type="match status" value="1"/>
</dbReference>
<evidence type="ECO:0000313" key="9">
    <source>
        <dbReference type="Proteomes" id="UP000176504"/>
    </source>
</evidence>
<dbReference type="EMBL" id="MEVI01000003">
    <property type="protein sequence ID" value="OGC55170.1"/>
    <property type="molecule type" value="Genomic_DNA"/>
</dbReference>
<comment type="caution">
    <text evidence="8">The sequence shown here is derived from an EMBL/GenBank/DDBJ whole genome shotgun (WGS) entry which is preliminary data.</text>
</comment>
<reference evidence="8 9" key="1">
    <citation type="journal article" date="2016" name="Nat. Commun.">
        <title>Thousands of microbial genomes shed light on interconnected biogeochemical processes in an aquifer system.</title>
        <authorList>
            <person name="Anantharaman K."/>
            <person name="Brown C.T."/>
            <person name="Hug L.A."/>
            <person name="Sharon I."/>
            <person name="Castelle C.J."/>
            <person name="Probst A.J."/>
            <person name="Thomas B.C."/>
            <person name="Singh A."/>
            <person name="Wilkins M.J."/>
            <person name="Karaoz U."/>
            <person name="Brodie E.L."/>
            <person name="Williams K.H."/>
            <person name="Hubbard S.S."/>
            <person name="Banfield J.F."/>
        </authorList>
    </citation>
    <scope>NUCLEOTIDE SEQUENCE [LARGE SCALE GENOMIC DNA]</scope>
</reference>
<dbReference type="GO" id="GO:0019843">
    <property type="term" value="F:rRNA binding"/>
    <property type="evidence" value="ECO:0007669"/>
    <property type="project" value="UniProtKB-UniRule"/>
</dbReference>
<dbReference type="SUPFAM" id="SSF54189">
    <property type="entry name" value="Ribosomal proteins S24e, L23 and L15e"/>
    <property type="match status" value="1"/>
</dbReference>
<dbReference type="PANTHER" id="PTHR11620">
    <property type="entry name" value="60S RIBOSOMAL PROTEIN L23A"/>
    <property type="match status" value="1"/>
</dbReference>
<dbReference type="InterPro" id="IPR012678">
    <property type="entry name" value="Ribosomal_uL23/eL15/eS24_sf"/>
</dbReference>
<gene>
    <name evidence="6" type="primary">rplW</name>
    <name evidence="8" type="ORF">A3A78_04310</name>
</gene>
<comment type="function">
    <text evidence="6">One of the early assembly proteins it binds 23S rRNA. One of the proteins that surrounds the polypeptide exit tunnel on the outside of the ribosome. Forms the main docking site for trigger factor binding to the ribosome.</text>
</comment>
<evidence type="ECO:0000256" key="4">
    <source>
        <dbReference type="ARBA" id="ARBA00022980"/>
    </source>
</evidence>
<evidence type="ECO:0000256" key="5">
    <source>
        <dbReference type="ARBA" id="ARBA00023274"/>
    </source>
</evidence>
<comment type="similarity">
    <text evidence="1 6 7">Belongs to the universal ribosomal protein uL23 family.</text>
</comment>
<protein>
    <recommendedName>
        <fullName evidence="6">Large ribosomal subunit protein uL23</fullName>
    </recommendedName>
</protein>
<sequence>MRLNNFIKRPVITEKTTSLVIENKYVFEVPISCSKGAVSKAVKDLFGVDAVKVTTQIVPGKQKKMLKGRKYVKLPKWKKAVVTLKKGQSIKLFESK</sequence>
<evidence type="ECO:0000256" key="7">
    <source>
        <dbReference type="RuleBase" id="RU003934"/>
    </source>
</evidence>
<dbReference type="InterPro" id="IPR012677">
    <property type="entry name" value="Nucleotide-bd_a/b_plait_sf"/>
</dbReference>
<evidence type="ECO:0000256" key="6">
    <source>
        <dbReference type="HAMAP-Rule" id="MF_01369"/>
    </source>
</evidence>
<proteinExistence type="inferred from homology"/>
<dbReference type="GO" id="GO:1990904">
    <property type="term" value="C:ribonucleoprotein complex"/>
    <property type="evidence" value="ECO:0007669"/>
    <property type="project" value="UniProtKB-KW"/>
</dbReference>
<accession>A0A1F4VE09</accession>
<dbReference type="GO" id="GO:0006412">
    <property type="term" value="P:translation"/>
    <property type="evidence" value="ECO:0007669"/>
    <property type="project" value="UniProtKB-UniRule"/>
</dbReference>
<keyword evidence="2 6" id="KW-0699">rRNA-binding</keyword>
<dbReference type="AlphaFoldDB" id="A0A1F4VE09"/>
<dbReference type="InterPro" id="IPR013025">
    <property type="entry name" value="Ribosomal_uL23-like"/>
</dbReference>